<dbReference type="GO" id="GO:0004198">
    <property type="term" value="F:calcium-dependent cysteine-type endopeptidase activity"/>
    <property type="evidence" value="ECO:0007669"/>
    <property type="project" value="InterPro"/>
</dbReference>
<dbReference type="Pfam" id="PF01067">
    <property type="entry name" value="Calpain_III"/>
    <property type="match status" value="1"/>
</dbReference>
<dbReference type="Gene3D" id="3.90.70.10">
    <property type="entry name" value="Cysteine proteinases"/>
    <property type="match status" value="1"/>
</dbReference>
<evidence type="ECO:0000256" key="5">
    <source>
        <dbReference type="PIRSR" id="PIRSR622684-1"/>
    </source>
</evidence>
<evidence type="ECO:0000256" key="6">
    <source>
        <dbReference type="PROSITE-ProRule" id="PRU00239"/>
    </source>
</evidence>
<feature type="domain" description="Calpain catalytic" evidence="7">
    <location>
        <begin position="31"/>
        <end position="328"/>
    </location>
</feature>
<dbReference type="PRINTS" id="PR00704">
    <property type="entry name" value="CALPAIN"/>
</dbReference>
<feature type="active site" evidence="5 6">
    <location>
        <position position="272"/>
    </location>
</feature>
<dbReference type="GO" id="GO:0005737">
    <property type="term" value="C:cytoplasm"/>
    <property type="evidence" value="ECO:0007669"/>
    <property type="project" value="TreeGrafter"/>
</dbReference>
<dbReference type="InterPro" id="IPR001300">
    <property type="entry name" value="Peptidase_C2_calpain_cat"/>
</dbReference>
<dbReference type="GO" id="GO:0006508">
    <property type="term" value="P:proteolysis"/>
    <property type="evidence" value="ECO:0007669"/>
    <property type="project" value="UniProtKB-KW"/>
</dbReference>
<dbReference type="EMBL" id="JBAMIC010000011">
    <property type="protein sequence ID" value="KAK7100685.1"/>
    <property type="molecule type" value="Genomic_DNA"/>
</dbReference>
<comment type="similarity">
    <text evidence="1">Belongs to the peptidase C2 family.</text>
</comment>
<dbReference type="InterPro" id="IPR022682">
    <property type="entry name" value="Calpain_domain_III"/>
</dbReference>
<protein>
    <recommendedName>
        <fullName evidence="7">Calpain catalytic domain-containing protein</fullName>
    </recommendedName>
</protein>
<organism evidence="8 9">
    <name type="scientific">Littorina saxatilis</name>
    <dbReference type="NCBI Taxonomy" id="31220"/>
    <lineage>
        <taxon>Eukaryota</taxon>
        <taxon>Metazoa</taxon>
        <taxon>Spiralia</taxon>
        <taxon>Lophotrochozoa</taxon>
        <taxon>Mollusca</taxon>
        <taxon>Gastropoda</taxon>
        <taxon>Caenogastropoda</taxon>
        <taxon>Littorinimorpha</taxon>
        <taxon>Littorinoidea</taxon>
        <taxon>Littorinidae</taxon>
        <taxon>Littorina</taxon>
    </lineage>
</organism>
<name>A0AAN9GBD0_9CAEN</name>
<dbReference type="SUPFAM" id="SSF54001">
    <property type="entry name" value="Cysteine proteinases"/>
    <property type="match status" value="1"/>
</dbReference>
<dbReference type="Gene3D" id="2.60.120.380">
    <property type="match status" value="1"/>
</dbReference>
<evidence type="ECO:0000256" key="1">
    <source>
        <dbReference type="ARBA" id="ARBA00007623"/>
    </source>
</evidence>
<comment type="caution">
    <text evidence="8">The sequence shown here is derived from an EMBL/GenBank/DDBJ whole genome shotgun (WGS) entry which is preliminary data.</text>
</comment>
<dbReference type="InterPro" id="IPR022684">
    <property type="entry name" value="Calpain_cysteine_protease"/>
</dbReference>
<dbReference type="AlphaFoldDB" id="A0AAN9GBD0"/>
<evidence type="ECO:0000313" key="8">
    <source>
        <dbReference type="EMBL" id="KAK7100685.1"/>
    </source>
</evidence>
<evidence type="ECO:0000259" key="7">
    <source>
        <dbReference type="PROSITE" id="PS50203"/>
    </source>
</evidence>
<proteinExistence type="inferred from homology"/>
<feature type="active site" evidence="5 6">
    <location>
        <position position="250"/>
    </location>
</feature>
<dbReference type="PROSITE" id="PS50203">
    <property type="entry name" value="CALPAIN_CAT"/>
    <property type="match status" value="1"/>
</dbReference>
<dbReference type="CDD" id="cd00044">
    <property type="entry name" value="CysPc"/>
    <property type="match status" value="1"/>
</dbReference>
<keyword evidence="4 6" id="KW-0788">Thiol protease</keyword>
<dbReference type="Proteomes" id="UP001374579">
    <property type="component" value="Unassembled WGS sequence"/>
</dbReference>
<keyword evidence="2 6" id="KW-0645">Protease</keyword>
<keyword evidence="9" id="KW-1185">Reference proteome</keyword>
<evidence type="ECO:0000256" key="4">
    <source>
        <dbReference type="ARBA" id="ARBA00022807"/>
    </source>
</evidence>
<dbReference type="PANTHER" id="PTHR10183:SF379">
    <property type="entry name" value="CALPAIN-5"/>
    <property type="match status" value="1"/>
</dbReference>
<keyword evidence="3 6" id="KW-0378">Hydrolase</keyword>
<dbReference type="PANTHER" id="PTHR10183">
    <property type="entry name" value="CALPAIN"/>
    <property type="match status" value="1"/>
</dbReference>
<dbReference type="FunFam" id="3.90.70.10:FF:000114">
    <property type="entry name" value="Calpain a"/>
    <property type="match status" value="1"/>
</dbReference>
<feature type="active site" evidence="5 6">
    <location>
        <position position="94"/>
    </location>
</feature>
<accession>A0AAN9GBD0</accession>
<evidence type="ECO:0000313" key="9">
    <source>
        <dbReference type="Proteomes" id="UP001374579"/>
    </source>
</evidence>
<evidence type="ECO:0000256" key="3">
    <source>
        <dbReference type="ARBA" id="ARBA00022801"/>
    </source>
</evidence>
<dbReference type="InterPro" id="IPR022683">
    <property type="entry name" value="Calpain_III"/>
</dbReference>
<dbReference type="SUPFAM" id="SSF49758">
    <property type="entry name" value="Calpain large subunit, middle domain (domain III)"/>
    <property type="match status" value="1"/>
</dbReference>
<reference evidence="8 9" key="1">
    <citation type="submission" date="2024-02" db="EMBL/GenBank/DDBJ databases">
        <title>Chromosome-scale genome assembly of the rough periwinkle Littorina saxatilis.</title>
        <authorList>
            <person name="De Jode A."/>
            <person name="Faria R."/>
            <person name="Formenti G."/>
            <person name="Sims Y."/>
            <person name="Smith T.P."/>
            <person name="Tracey A."/>
            <person name="Wood J.M.D."/>
            <person name="Zagrodzka Z.B."/>
            <person name="Johannesson K."/>
            <person name="Butlin R.K."/>
            <person name="Leder E.H."/>
        </authorList>
    </citation>
    <scope>NUCLEOTIDE SEQUENCE [LARGE SCALE GENOMIC DNA]</scope>
    <source>
        <strain evidence="8">Snail1</strain>
        <tissue evidence="8">Muscle</tissue>
    </source>
</reference>
<gene>
    <name evidence="8" type="ORF">V1264_023594</name>
</gene>
<evidence type="ECO:0000256" key="2">
    <source>
        <dbReference type="ARBA" id="ARBA00022670"/>
    </source>
</evidence>
<dbReference type="InterPro" id="IPR036213">
    <property type="entry name" value="Calpain_III_sf"/>
</dbReference>
<dbReference type="Pfam" id="PF00648">
    <property type="entry name" value="Peptidase_C2"/>
    <property type="match status" value="1"/>
</dbReference>
<dbReference type="InterPro" id="IPR038765">
    <property type="entry name" value="Papain-like_cys_pep_sf"/>
</dbReference>
<dbReference type="SMART" id="SM00720">
    <property type="entry name" value="calpain_III"/>
    <property type="match status" value="1"/>
</dbReference>
<dbReference type="SMART" id="SM00230">
    <property type="entry name" value="CysPc"/>
    <property type="match status" value="1"/>
</dbReference>
<sequence>MANSRRTGSAGTAGRGLMVQFRGLRLHDDVPSMPKVPPGQLWEDPNFDLHVAFPDPVIAQRLKWKRPTEISRNPQLYTDGTTRFDIGQGGAGTCWFLSIVASIAKDDEILKEVVPDDAYPIGTWAYRGVFHARFWRFGQWEDVYVDDRLPFDKRNRELWGAHSASDPNEFWVALLEKAFAKFHGSYDAVDGGDPSDAYLAMTGGVAETLDYDEDAQKTFSRIRNALKSGAIVAAGVPDKFNNKHGLIGSHAYSVTKTAVAKGKGVSLIRILNPWGKSEWTGPWSDKSREWEGVSNSKELRTVNDEGEFWICLKDFMHYFYHTTVCSLTPDFDQDGVPDSLECVANFYGAWRGETAAGCYNKLKNPRFQFTVPTSGSAKVPVVVQFIMKREPNEANTFLTRCDIFKLLDQTSRNAVRILGEETNKYSYQNQTTFRHELSAGVYFIIPSTMEPGQEKSFLIRVFSSVFRGNVSAYQRGL</sequence>